<organism evidence="2 3">
    <name type="scientific">Schizopora paradoxa</name>
    <dbReference type="NCBI Taxonomy" id="27342"/>
    <lineage>
        <taxon>Eukaryota</taxon>
        <taxon>Fungi</taxon>
        <taxon>Dikarya</taxon>
        <taxon>Basidiomycota</taxon>
        <taxon>Agaricomycotina</taxon>
        <taxon>Agaricomycetes</taxon>
        <taxon>Hymenochaetales</taxon>
        <taxon>Schizoporaceae</taxon>
        <taxon>Schizopora</taxon>
    </lineage>
</organism>
<dbReference type="InParanoid" id="A0A0H2QW46"/>
<feature type="compositionally biased region" description="Low complexity" evidence="1">
    <location>
        <begin position="102"/>
        <end position="116"/>
    </location>
</feature>
<feature type="non-terminal residue" evidence="2">
    <location>
        <position position="116"/>
    </location>
</feature>
<evidence type="ECO:0000313" key="2">
    <source>
        <dbReference type="EMBL" id="KLO03805.1"/>
    </source>
</evidence>
<evidence type="ECO:0000256" key="1">
    <source>
        <dbReference type="SAM" id="MobiDB-lite"/>
    </source>
</evidence>
<feature type="region of interest" description="Disordered" evidence="1">
    <location>
        <begin position="33"/>
        <end position="80"/>
    </location>
</feature>
<sequence>MPITRLPPSLIFRRTTSKRAECDVLYESRRTLSDATCTRSARPAHNDPETHLVRRRRPAANSRRVGRQERRVPWAASRTNERVLYDSEHAACCSQRGRADDGGSVNDDGGSVNDDG</sequence>
<name>A0A0H2QW46_9AGAM</name>
<gene>
    <name evidence="2" type="ORF">SCHPADRAFT_911972</name>
</gene>
<dbReference type="Proteomes" id="UP000053477">
    <property type="component" value="Unassembled WGS sequence"/>
</dbReference>
<keyword evidence="3" id="KW-1185">Reference proteome</keyword>
<accession>A0A0H2QW46</accession>
<protein>
    <submittedName>
        <fullName evidence="2">Uncharacterized protein</fullName>
    </submittedName>
</protein>
<evidence type="ECO:0000313" key="3">
    <source>
        <dbReference type="Proteomes" id="UP000053477"/>
    </source>
</evidence>
<reference evidence="2 3" key="1">
    <citation type="submission" date="2015-04" db="EMBL/GenBank/DDBJ databases">
        <title>Complete genome sequence of Schizopora paradoxa KUC8140, a cosmopolitan wood degrader in East Asia.</title>
        <authorList>
            <consortium name="DOE Joint Genome Institute"/>
            <person name="Min B."/>
            <person name="Park H."/>
            <person name="Jang Y."/>
            <person name="Kim J.-J."/>
            <person name="Kim K.H."/>
            <person name="Pangilinan J."/>
            <person name="Lipzen A."/>
            <person name="Riley R."/>
            <person name="Grigoriev I.V."/>
            <person name="Spatafora J.W."/>
            <person name="Choi I.-G."/>
        </authorList>
    </citation>
    <scope>NUCLEOTIDE SEQUENCE [LARGE SCALE GENOMIC DNA]</scope>
    <source>
        <strain evidence="2 3">KUC8140</strain>
    </source>
</reference>
<proteinExistence type="predicted"/>
<dbReference type="AlphaFoldDB" id="A0A0H2QW46"/>
<feature type="region of interest" description="Disordered" evidence="1">
    <location>
        <begin position="94"/>
        <end position="116"/>
    </location>
</feature>
<dbReference type="EMBL" id="KQ087007">
    <property type="protein sequence ID" value="KLO03805.1"/>
    <property type="molecule type" value="Genomic_DNA"/>
</dbReference>